<comment type="subcellular location">
    <subcellularLocation>
        <location evidence="1">Fimbrium</location>
    </subcellularLocation>
</comment>
<dbReference type="SUPFAM" id="SSF50998">
    <property type="entry name" value="Quinoprotein alcohol dehydrogenase-like"/>
    <property type="match status" value="1"/>
</dbReference>
<evidence type="ECO:0000256" key="3">
    <source>
        <dbReference type="ARBA" id="ARBA00022837"/>
    </source>
</evidence>
<dbReference type="Pfam" id="PF05567">
    <property type="entry name" value="T4P_PilY1"/>
    <property type="match status" value="1"/>
</dbReference>
<dbReference type="EMBL" id="UOFK01000350">
    <property type="protein sequence ID" value="VAW83139.1"/>
    <property type="molecule type" value="Genomic_DNA"/>
</dbReference>
<reference evidence="7" key="1">
    <citation type="submission" date="2018-06" db="EMBL/GenBank/DDBJ databases">
        <authorList>
            <person name="Zhirakovskaya E."/>
        </authorList>
    </citation>
    <scope>NUCLEOTIDE SEQUENCE</scope>
</reference>
<organism evidence="7">
    <name type="scientific">hydrothermal vent metagenome</name>
    <dbReference type="NCBI Taxonomy" id="652676"/>
    <lineage>
        <taxon>unclassified sequences</taxon>
        <taxon>metagenomes</taxon>
        <taxon>ecological metagenomes</taxon>
    </lineage>
</organism>
<proteinExistence type="predicted"/>
<feature type="domain" description="PilY1 beta-propeller" evidence="6">
    <location>
        <begin position="98"/>
        <end position="444"/>
    </location>
</feature>
<gene>
    <name evidence="7" type="ORF">MNBD_GAMMA13-47</name>
</gene>
<feature type="non-terminal residue" evidence="7">
    <location>
        <position position="1"/>
    </location>
</feature>
<evidence type="ECO:0000256" key="5">
    <source>
        <dbReference type="SAM" id="MobiDB-lite"/>
    </source>
</evidence>
<name>A0A3B0ZA35_9ZZZZ</name>
<dbReference type="InterPro" id="IPR011047">
    <property type="entry name" value="Quinoprotein_ADH-like_sf"/>
</dbReference>
<evidence type="ECO:0000256" key="2">
    <source>
        <dbReference type="ARBA" id="ARBA00022723"/>
    </source>
</evidence>
<sequence>DPNDGSIASTATWDTDTAGKIPAFGSRSIFSYNPVTSAGINFIWGNLDATQQSTLLLTGELNDALAQARVSYLRGDASNELDPVTNPTGPFRKRNKLMGDIVNSNPWFVGIDDFGYSDLPGTEGSSYLPYLSSIAGRTKTLYVGANDGMLHAIDAGTGDELFAYVPAAIIPELTTLTQPSYGTGLPHQYFVDGSPRAGDVYFSASSDWRSVLVGTMGAAARAVFALDATDPDNFDATKVLWEFTNSDDSDLGYTLGDVTIARMANGQWAAIMGNGYNSDNDSAVLYILDIENGNVIKKIDTGTGTSGTPNGLAAPIPIDLNGDHITDSIYAGDLLGNMWKFDVSDPDPSNWAPAFGTAPLFVAKDSSNTIQPITAKPQVGLHPNGGVMVYFGTGKYFESGDNIVGPTPQVQTYYGIRDNYANGSSTPVSGRSVLVEQTIDAEASFLGVDVRVTSDNIVDYTSKLGWYMDLESPANGAEGERVISPSLLRGDRLIFTTILPSSDPCAAGGTSWLMELEAVTGGRLSTSPFDINNDGVFTVTDLAQLLDTNGDGVVDNLDDKLVVSGKKSTIGIIKTPSVISAGTKEYKYTSGSTGALESTTESAGANSGRQSWRQLR</sequence>
<keyword evidence="3" id="KW-0106">Calcium</keyword>
<dbReference type="InterPro" id="IPR008707">
    <property type="entry name" value="B-propeller_PilY1"/>
</dbReference>
<feature type="region of interest" description="Disordered" evidence="5">
    <location>
        <begin position="593"/>
        <end position="616"/>
    </location>
</feature>
<evidence type="ECO:0000256" key="4">
    <source>
        <dbReference type="ARBA" id="ARBA00023263"/>
    </source>
</evidence>
<evidence type="ECO:0000313" key="7">
    <source>
        <dbReference type="EMBL" id="VAW83139.1"/>
    </source>
</evidence>
<dbReference type="GO" id="GO:0009289">
    <property type="term" value="C:pilus"/>
    <property type="evidence" value="ECO:0007669"/>
    <property type="project" value="UniProtKB-SubCell"/>
</dbReference>
<accession>A0A3B0ZA35</accession>
<protein>
    <submittedName>
        <fullName evidence="7">Type IV fimbrial biogenesis protein PilY1</fullName>
    </submittedName>
</protein>
<evidence type="ECO:0000259" key="6">
    <source>
        <dbReference type="Pfam" id="PF05567"/>
    </source>
</evidence>
<dbReference type="GO" id="GO:0046872">
    <property type="term" value="F:metal ion binding"/>
    <property type="evidence" value="ECO:0007669"/>
    <property type="project" value="UniProtKB-KW"/>
</dbReference>
<dbReference type="InterPro" id="IPR015943">
    <property type="entry name" value="WD40/YVTN_repeat-like_dom_sf"/>
</dbReference>
<keyword evidence="2" id="KW-0479">Metal-binding</keyword>
<dbReference type="AlphaFoldDB" id="A0A3B0ZA35"/>
<dbReference type="Gene3D" id="2.130.10.10">
    <property type="entry name" value="YVTN repeat-like/Quinoprotein amine dehydrogenase"/>
    <property type="match status" value="1"/>
</dbReference>
<keyword evidence="4" id="KW-0281">Fimbrium</keyword>
<evidence type="ECO:0000256" key="1">
    <source>
        <dbReference type="ARBA" id="ARBA00004561"/>
    </source>
</evidence>